<comment type="caution">
    <text evidence="2">The sequence shown here is derived from an EMBL/GenBank/DDBJ whole genome shotgun (WGS) entry which is preliminary data.</text>
</comment>
<dbReference type="EMBL" id="PQXH01000142">
    <property type="protein sequence ID" value="TGO10185.1"/>
    <property type="molecule type" value="Genomic_DNA"/>
</dbReference>
<dbReference type="Proteomes" id="UP000297777">
    <property type="component" value="Unassembled WGS sequence"/>
</dbReference>
<name>A0A4Z1ED40_9HELO</name>
<sequence length="472" mass="53125">MFAQLFFPVGFALDLAIFSSQNAFLLMSGMETQCIFDDLARRDLTPLPNCSPGYLLSWLKINIHAIYITIYQTGYITALLHLYNQGPHVLPDSHNPILTQFCGIPPIDKLLTLAGVMFANITDGSALVISLYAFQFAGQLVSEITIIMVESLREGNRGTVFALCVYFCVWNDDISLIKSGLTTSVNSFLPWGVAMQILGYGFIMPIYCCVHLVSSHTAAAGGKNRAREITVRKITALATLPVSICIGYIIPSILISLPFRSTVTKQWFGGLWQGFPVWISTCQLLLGILYPKFMFQPQNRVLHPPTSFSTLKNQNKDTRLLSPPQIQQTILLLQTYNFALTVSTFCHFLPLTLTTCNYFLPFLFPPHHHSLLTFPRIFIPPPFWSQRPMETMAMAIHHFLQYDQYIGSSAAFTWAMTLNTNSREQGTWREAVKLRIWSLGISILTGPGGAVVWLLRERDLRIVFGRDLEHGK</sequence>
<evidence type="ECO:0000313" key="2">
    <source>
        <dbReference type="EMBL" id="TGO10185.1"/>
    </source>
</evidence>
<accession>A0A4Z1ED40</accession>
<dbReference type="AlphaFoldDB" id="A0A4Z1ED40"/>
<gene>
    <name evidence="2" type="ORF">BTUL_0142g00240</name>
</gene>
<reference evidence="2 3" key="1">
    <citation type="submission" date="2017-12" db="EMBL/GenBank/DDBJ databases">
        <title>Comparative genomics of Botrytis spp.</title>
        <authorList>
            <person name="Valero-Jimenez C.A."/>
            <person name="Tapia P."/>
            <person name="Veloso J."/>
            <person name="Silva-Moreno E."/>
            <person name="Staats M."/>
            <person name="Valdes J.H."/>
            <person name="Van Kan J.A.L."/>
        </authorList>
    </citation>
    <scope>NUCLEOTIDE SEQUENCE [LARGE SCALE GENOMIC DNA]</scope>
    <source>
        <strain evidence="2 3">Bt9001</strain>
    </source>
</reference>
<feature type="transmembrane region" description="Helical" evidence="1">
    <location>
        <begin position="436"/>
        <end position="455"/>
    </location>
</feature>
<evidence type="ECO:0000256" key="1">
    <source>
        <dbReference type="SAM" id="Phobius"/>
    </source>
</evidence>
<feature type="transmembrane region" description="Helical" evidence="1">
    <location>
        <begin position="234"/>
        <end position="259"/>
    </location>
</feature>
<feature type="transmembrane region" description="Helical" evidence="1">
    <location>
        <begin position="6"/>
        <end position="26"/>
    </location>
</feature>
<keyword evidence="1" id="KW-0812">Transmembrane</keyword>
<keyword evidence="1" id="KW-1133">Transmembrane helix</keyword>
<protein>
    <submittedName>
        <fullName evidence="2">Uncharacterized protein</fullName>
    </submittedName>
</protein>
<feature type="transmembrane region" description="Helical" evidence="1">
    <location>
        <begin position="338"/>
        <end position="360"/>
    </location>
</feature>
<proteinExistence type="predicted"/>
<evidence type="ECO:0000313" key="3">
    <source>
        <dbReference type="Proteomes" id="UP000297777"/>
    </source>
</evidence>
<feature type="transmembrane region" description="Helical" evidence="1">
    <location>
        <begin position="271"/>
        <end position="290"/>
    </location>
</feature>
<organism evidence="2 3">
    <name type="scientific">Botrytis tulipae</name>
    <dbReference type="NCBI Taxonomy" id="87230"/>
    <lineage>
        <taxon>Eukaryota</taxon>
        <taxon>Fungi</taxon>
        <taxon>Dikarya</taxon>
        <taxon>Ascomycota</taxon>
        <taxon>Pezizomycotina</taxon>
        <taxon>Leotiomycetes</taxon>
        <taxon>Helotiales</taxon>
        <taxon>Sclerotiniaceae</taxon>
        <taxon>Botrytis</taxon>
    </lineage>
</organism>
<dbReference type="OrthoDB" id="1669814at2759"/>
<feature type="transmembrane region" description="Helical" evidence="1">
    <location>
        <begin position="188"/>
        <end position="213"/>
    </location>
</feature>
<keyword evidence="1" id="KW-0472">Membrane</keyword>
<keyword evidence="3" id="KW-1185">Reference proteome</keyword>